<evidence type="ECO:0000313" key="1">
    <source>
        <dbReference type="EMBL" id="KMS96017.1"/>
    </source>
</evidence>
<sequence length="80" mass="9028">MIQSEKDLQIFHLLLCMQNVGKRADAMTSGYAKNDYAAEAVELFKILATKKDIKPDSITFRATTLARLSKSLNDYVTRSE</sequence>
<organism evidence="1 2">
    <name type="scientific">Beta vulgaris subsp. vulgaris</name>
    <name type="common">Beet</name>
    <dbReference type="NCBI Taxonomy" id="3555"/>
    <lineage>
        <taxon>Eukaryota</taxon>
        <taxon>Viridiplantae</taxon>
        <taxon>Streptophyta</taxon>
        <taxon>Embryophyta</taxon>
        <taxon>Tracheophyta</taxon>
        <taxon>Spermatophyta</taxon>
        <taxon>Magnoliopsida</taxon>
        <taxon>eudicotyledons</taxon>
        <taxon>Gunneridae</taxon>
        <taxon>Pentapetalae</taxon>
        <taxon>Caryophyllales</taxon>
        <taxon>Chenopodiaceae</taxon>
        <taxon>Betoideae</taxon>
        <taxon>Beta</taxon>
    </lineage>
</organism>
<dbReference type="EMBL" id="KQ090415">
    <property type="protein sequence ID" value="KMS96017.1"/>
    <property type="molecule type" value="Genomic_DNA"/>
</dbReference>
<evidence type="ECO:0000313" key="2">
    <source>
        <dbReference type="Proteomes" id="UP000035740"/>
    </source>
</evidence>
<name>A0A0J8B8A8_BETVV</name>
<proteinExistence type="predicted"/>
<dbReference type="AlphaFoldDB" id="A0A0J8B8A8"/>
<accession>A0A0J8B8A8</accession>
<dbReference type="Proteomes" id="UP000035740">
    <property type="component" value="Unassembled WGS sequence"/>
</dbReference>
<keyword evidence="2" id="KW-1185">Reference proteome</keyword>
<gene>
    <name evidence="1" type="ORF">BVRB_002760</name>
</gene>
<reference evidence="1 2" key="1">
    <citation type="journal article" date="2014" name="Nature">
        <title>The genome of the recently domesticated crop plant sugar beet (Beta vulgaris).</title>
        <authorList>
            <person name="Dohm J.C."/>
            <person name="Minoche A.E."/>
            <person name="Holtgrawe D."/>
            <person name="Capella-Gutierrez S."/>
            <person name="Zakrzewski F."/>
            <person name="Tafer H."/>
            <person name="Rupp O."/>
            <person name="Sorensen T.R."/>
            <person name="Stracke R."/>
            <person name="Reinhardt R."/>
            <person name="Goesmann A."/>
            <person name="Kraft T."/>
            <person name="Schulz B."/>
            <person name="Stadler P.F."/>
            <person name="Schmidt T."/>
            <person name="Gabaldon T."/>
            <person name="Lehrach H."/>
            <person name="Weisshaar B."/>
            <person name="Himmelbauer H."/>
        </authorList>
    </citation>
    <scope>NUCLEOTIDE SEQUENCE [LARGE SCALE GENOMIC DNA]</scope>
    <source>
        <tissue evidence="1">Taproot</tissue>
    </source>
</reference>
<dbReference type="Gramene" id="KMS96017">
    <property type="protein sequence ID" value="KMS96017"/>
    <property type="gene ID" value="BVRB_002760"/>
</dbReference>
<protein>
    <submittedName>
        <fullName evidence="1">Uncharacterized protein</fullName>
    </submittedName>
</protein>